<evidence type="ECO:0000256" key="2">
    <source>
        <dbReference type="SAM" id="Phobius"/>
    </source>
</evidence>
<name>A0A1M7YE68_9BACT</name>
<dbReference type="PROSITE" id="PS00409">
    <property type="entry name" value="PROKAR_NTER_METHYL"/>
    <property type="match status" value="1"/>
</dbReference>
<dbReference type="Proteomes" id="UP000184603">
    <property type="component" value="Unassembled WGS sequence"/>
</dbReference>
<accession>A0A1M7YE68</accession>
<dbReference type="Pfam" id="PF07963">
    <property type="entry name" value="N_methyl"/>
    <property type="match status" value="1"/>
</dbReference>
<keyword evidence="2" id="KW-0472">Membrane</keyword>
<dbReference type="InterPro" id="IPR012902">
    <property type="entry name" value="N_methyl_site"/>
</dbReference>
<evidence type="ECO:0000313" key="3">
    <source>
        <dbReference type="EMBL" id="SHO50891.1"/>
    </source>
</evidence>
<dbReference type="OrthoDB" id="5432113at2"/>
<sequence length="231" mass="24681">MSVMAKGEQPRGFTLLEVLISISVFALVVSSVYGAYRVTFQTVSGSEGQATAGAAARVILERISEDLTVIATDSDGSLQGKRGDVGEHRADGFSCVAFAHLPFSRTEKRGGRAALTYSTEENESGRIDLYRLDSPVRPGEVQEDTGRGEILGKNLLSFHVSYVGADGSESEEWTSGSEEDEGGSAGETKNIMLPVLIRVEILVPTSQDDETGIYFRTAVALPVRGDEPSEG</sequence>
<dbReference type="NCBIfam" id="TIGR02532">
    <property type="entry name" value="IV_pilin_GFxxxE"/>
    <property type="match status" value="1"/>
</dbReference>
<keyword evidence="4" id="KW-1185">Reference proteome</keyword>
<protein>
    <submittedName>
        <fullName evidence="3">Prepilin-type N-terminal cleavage/methylation domain-containing protein</fullName>
    </submittedName>
</protein>
<gene>
    <name evidence="3" type="ORF">SAMN02745220_03691</name>
</gene>
<keyword evidence="2" id="KW-0812">Transmembrane</keyword>
<keyword evidence="2" id="KW-1133">Transmembrane helix</keyword>
<proteinExistence type="predicted"/>
<feature type="compositionally biased region" description="Acidic residues" evidence="1">
    <location>
        <begin position="168"/>
        <end position="182"/>
    </location>
</feature>
<organism evidence="3 4">
    <name type="scientific">Desulfopila aestuarii DSM 18488</name>
    <dbReference type="NCBI Taxonomy" id="1121416"/>
    <lineage>
        <taxon>Bacteria</taxon>
        <taxon>Pseudomonadati</taxon>
        <taxon>Thermodesulfobacteriota</taxon>
        <taxon>Desulfobulbia</taxon>
        <taxon>Desulfobulbales</taxon>
        <taxon>Desulfocapsaceae</taxon>
        <taxon>Desulfopila</taxon>
    </lineage>
</organism>
<feature type="region of interest" description="Disordered" evidence="1">
    <location>
        <begin position="167"/>
        <end position="187"/>
    </location>
</feature>
<evidence type="ECO:0000256" key="1">
    <source>
        <dbReference type="SAM" id="MobiDB-lite"/>
    </source>
</evidence>
<dbReference type="EMBL" id="FRFE01000021">
    <property type="protein sequence ID" value="SHO50891.1"/>
    <property type="molecule type" value="Genomic_DNA"/>
</dbReference>
<reference evidence="3 4" key="1">
    <citation type="submission" date="2016-12" db="EMBL/GenBank/DDBJ databases">
        <authorList>
            <person name="Song W.-J."/>
            <person name="Kurnit D.M."/>
        </authorList>
    </citation>
    <scope>NUCLEOTIDE SEQUENCE [LARGE SCALE GENOMIC DNA]</scope>
    <source>
        <strain evidence="3 4">DSM 18488</strain>
    </source>
</reference>
<feature type="transmembrane region" description="Helical" evidence="2">
    <location>
        <begin position="12"/>
        <end position="36"/>
    </location>
</feature>
<dbReference type="RefSeq" id="WP_073615144.1">
    <property type="nucleotide sequence ID" value="NZ_FRFE01000021.1"/>
</dbReference>
<dbReference type="AlphaFoldDB" id="A0A1M7YE68"/>
<dbReference type="STRING" id="1121416.SAMN02745220_03691"/>
<evidence type="ECO:0000313" key="4">
    <source>
        <dbReference type="Proteomes" id="UP000184603"/>
    </source>
</evidence>